<dbReference type="Gene3D" id="2.60.120.10">
    <property type="entry name" value="Jelly Rolls"/>
    <property type="match status" value="2"/>
</dbReference>
<evidence type="ECO:0000256" key="2">
    <source>
        <dbReference type="ARBA" id="ARBA00022448"/>
    </source>
</evidence>
<keyword evidence="3 9" id="KW-0812">Transmembrane</keyword>
<dbReference type="PANTHER" id="PTHR11635">
    <property type="entry name" value="CAMP-DEPENDENT PROTEIN KINASE REGULATORY CHAIN"/>
    <property type="match status" value="1"/>
</dbReference>
<evidence type="ECO:0000256" key="4">
    <source>
        <dbReference type="ARBA" id="ARBA00022741"/>
    </source>
</evidence>
<keyword evidence="7 9" id="KW-0472">Membrane</keyword>
<gene>
    <name evidence="11" type="ORF">PAECIP111893_04132</name>
</gene>
<reference evidence="11" key="1">
    <citation type="submission" date="2022-01" db="EMBL/GenBank/DDBJ databases">
        <authorList>
            <person name="Criscuolo A."/>
        </authorList>
    </citation>
    <scope>NUCLEOTIDE SEQUENCE</scope>
    <source>
        <strain evidence="11">CIP111893</strain>
    </source>
</reference>
<dbReference type="InterPro" id="IPR004667">
    <property type="entry name" value="ADP_ATP_car_bac_type"/>
</dbReference>
<dbReference type="InterPro" id="IPR011989">
    <property type="entry name" value="ARM-like"/>
</dbReference>
<feature type="transmembrane region" description="Helical" evidence="9">
    <location>
        <begin position="60"/>
        <end position="79"/>
    </location>
</feature>
<organism evidence="11 12">
    <name type="scientific">Paenibacillus plantiphilus</name>
    <dbReference type="NCBI Taxonomy" id="2905650"/>
    <lineage>
        <taxon>Bacteria</taxon>
        <taxon>Bacillati</taxon>
        <taxon>Bacillota</taxon>
        <taxon>Bacilli</taxon>
        <taxon>Bacillales</taxon>
        <taxon>Paenibacillaceae</taxon>
        <taxon>Paenibacillus</taxon>
    </lineage>
</organism>
<dbReference type="InterPro" id="IPR018488">
    <property type="entry name" value="cNMP-bd_CS"/>
</dbReference>
<evidence type="ECO:0000256" key="5">
    <source>
        <dbReference type="ARBA" id="ARBA00022840"/>
    </source>
</evidence>
<dbReference type="SMART" id="SM00100">
    <property type="entry name" value="cNMP"/>
    <property type="match status" value="2"/>
</dbReference>
<dbReference type="SUPFAM" id="SSF51206">
    <property type="entry name" value="cAMP-binding domain-like"/>
    <property type="match status" value="2"/>
</dbReference>
<dbReference type="Pfam" id="PF03219">
    <property type="entry name" value="TLC"/>
    <property type="match status" value="1"/>
</dbReference>
<keyword evidence="12" id="KW-1185">Reference proteome</keyword>
<feature type="transmembrane region" description="Helical" evidence="9">
    <location>
        <begin position="116"/>
        <end position="140"/>
    </location>
</feature>
<feature type="transmembrane region" description="Helical" evidence="9">
    <location>
        <begin position="183"/>
        <end position="201"/>
    </location>
</feature>
<evidence type="ECO:0000256" key="9">
    <source>
        <dbReference type="RuleBase" id="RU363121"/>
    </source>
</evidence>
<proteinExistence type="inferred from homology"/>
<evidence type="ECO:0000256" key="1">
    <source>
        <dbReference type="ARBA" id="ARBA00004141"/>
    </source>
</evidence>
<keyword evidence="5 9" id="KW-0067">ATP-binding</keyword>
<comment type="caution">
    <text evidence="11">The sequence shown here is derived from an EMBL/GenBank/DDBJ whole genome shotgun (WGS) entry which is preliminary data.</text>
</comment>
<comment type="subcellular location">
    <subcellularLocation>
        <location evidence="1 9">Membrane</location>
        <topology evidence="1 9">Multi-pass membrane protein</topology>
    </subcellularLocation>
</comment>
<feature type="transmembrane region" description="Helical" evidence="9">
    <location>
        <begin position="238"/>
        <end position="260"/>
    </location>
</feature>
<keyword evidence="2 9" id="KW-0813">Transport</keyword>
<dbReference type="InterPro" id="IPR016024">
    <property type="entry name" value="ARM-type_fold"/>
</dbReference>
<dbReference type="PRINTS" id="PR00103">
    <property type="entry name" value="CAMPKINASE"/>
</dbReference>
<dbReference type="EMBL" id="CAKMMF010000026">
    <property type="protein sequence ID" value="CAH1216474.1"/>
    <property type="molecule type" value="Genomic_DNA"/>
</dbReference>
<keyword evidence="4 9" id="KW-0547">Nucleotide-binding</keyword>
<keyword evidence="6 9" id="KW-1133">Transmembrane helix</keyword>
<dbReference type="Gene3D" id="1.25.10.10">
    <property type="entry name" value="Leucine-rich Repeat Variant"/>
    <property type="match status" value="2"/>
</dbReference>
<feature type="transmembrane region" description="Helical" evidence="9">
    <location>
        <begin position="152"/>
        <end position="171"/>
    </location>
</feature>
<name>A0ABN8GRZ7_9BACL</name>
<accession>A0ABN8GRZ7</accession>
<evidence type="ECO:0000313" key="11">
    <source>
        <dbReference type="EMBL" id="CAH1216474.1"/>
    </source>
</evidence>
<dbReference type="InterPro" id="IPR050503">
    <property type="entry name" value="cAMP-dep_PK_reg_su-like"/>
</dbReference>
<feature type="domain" description="Cyclic nucleotide-binding" evidence="10">
    <location>
        <begin position="908"/>
        <end position="1023"/>
    </location>
</feature>
<evidence type="ECO:0000259" key="10">
    <source>
        <dbReference type="PROSITE" id="PS50042"/>
    </source>
</evidence>
<dbReference type="CDD" id="cd00038">
    <property type="entry name" value="CAP_ED"/>
    <property type="match status" value="2"/>
</dbReference>
<evidence type="ECO:0000256" key="6">
    <source>
        <dbReference type="ARBA" id="ARBA00022989"/>
    </source>
</evidence>
<dbReference type="InterPro" id="IPR018490">
    <property type="entry name" value="cNMP-bd_dom_sf"/>
</dbReference>
<dbReference type="RefSeq" id="WP_236344469.1">
    <property type="nucleotide sequence ID" value="NZ_CAKMMF010000026.1"/>
</dbReference>
<feature type="transmembrane region" description="Helical" evidence="9">
    <location>
        <begin position="309"/>
        <end position="335"/>
    </location>
</feature>
<feature type="transmembrane region" description="Helical" evidence="9">
    <location>
        <begin position="27"/>
        <end position="48"/>
    </location>
</feature>
<evidence type="ECO:0000256" key="8">
    <source>
        <dbReference type="ARBA" id="ARBA00023159"/>
    </source>
</evidence>
<dbReference type="Pfam" id="PF00027">
    <property type="entry name" value="cNMP_binding"/>
    <property type="match status" value="2"/>
</dbReference>
<feature type="transmembrane region" description="Helical" evidence="9">
    <location>
        <begin position="280"/>
        <end position="297"/>
    </location>
</feature>
<evidence type="ECO:0000313" key="12">
    <source>
        <dbReference type="Proteomes" id="UP000838686"/>
    </source>
</evidence>
<dbReference type="PROSITE" id="PS00889">
    <property type="entry name" value="CNMP_BINDING_2"/>
    <property type="match status" value="1"/>
</dbReference>
<dbReference type="PROSITE" id="PS00888">
    <property type="entry name" value="CNMP_BINDING_1"/>
    <property type="match status" value="1"/>
</dbReference>
<dbReference type="Proteomes" id="UP000838686">
    <property type="component" value="Unassembled WGS sequence"/>
</dbReference>
<feature type="transmembrane region" description="Helical" evidence="9">
    <location>
        <begin position="91"/>
        <end position="110"/>
    </location>
</feature>
<evidence type="ECO:0000256" key="7">
    <source>
        <dbReference type="ARBA" id="ARBA00023136"/>
    </source>
</evidence>
<dbReference type="PANTHER" id="PTHR11635:SF152">
    <property type="entry name" value="CAMP-DEPENDENT PROTEIN KINASE TYPE I REGULATORY SUBUNIT-RELATED"/>
    <property type="match status" value="1"/>
</dbReference>
<keyword evidence="8" id="KW-0010">Activator</keyword>
<dbReference type="SUPFAM" id="SSF103473">
    <property type="entry name" value="MFS general substrate transporter"/>
    <property type="match status" value="1"/>
</dbReference>
<dbReference type="InterPro" id="IPR036259">
    <property type="entry name" value="MFS_trans_sf"/>
</dbReference>
<feature type="domain" description="Cyclic nucleotide-binding" evidence="10">
    <location>
        <begin position="1080"/>
        <end position="1195"/>
    </location>
</feature>
<dbReference type="InterPro" id="IPR000595">
    <property type="entry name" value="cNMP-bd_dom"/>
</dbReference>
<comment type="similarity">
    <text evidence="9">Belongs to the ADP/ATP translocase tlc family.</text>
</comment>
<dbReference type="PROSITE" id="PS50042">
    <property type="entry name" value="CNMP_BINDING_3"/>
    <property type="match status" value="2"/>
</dbReference>
<dbReference type="SUPFAM" id="SSF48371">
    <property type="entry name" value="ARM repeat"/>
    <property type="match status" value="1"/>
</dbReference>
<feature type="transmembrane region" description="Helical" evidence="9">
    <location>
        <begin position="397"/>
        <end position="414"/>
    </location>
</feature>
<sequence length="1200" mass="132467">MGSFIAGIASRNIGNKLSADREEYRKVFILFGYLFCVAAASTIGRTTADTLFLSRFDNSSLSYMYLPLAAAMIVASLVYQRFSHRIRMDRLIIGLIPLTAALVLVSRVGVGLELRWVFPVIYVGYDVINFLMIVCFWQFATSVMDQRKAKRMIGIVGSGGITGGILSGFGLKALAPSIGTANLIYVYAGLHLLCLLAVLILKDSASSSSQEARPVQRRSNSSKRAAQSNSGLFANVPYLKYIAILSVAIVMSLTLIDYQFKVILRTSLQNDELAGFMGSFYGYSGLIALFVQLFIAGRVLTRFGVMTSLLIFPVVLAAGSFGIMLLPILVMAVIVKGSDKAVGDTIYSSVNQLVMFPIPPEWRGKAKSFLDGIVRNGAKGLAAICLLVVTQLVAPQQLSYIVIVLLVVGIVYGVKVKKAYLHALMTSLQTGKGELQRMELDFVDPSSMQLLLAALSSPDKQQTLYAIRILRGLETFDLTPHIRALLQHPASEVRIEALQVVEETLPAGFEPLLQSYASSAAVVEVKAGAILALAAYAEEAYLDEIASCLEAESIQIQAAAIAGLIKYYGIEGMFRAVGQLKLLIESGREEERTAMAALFGQIGVASFYKPLLPLLDDRSTKVKKRALESAAMLRVPALIPSIIGSLKNSRTRRYAIDALAGYDEQEMLSQLQPYMDNEEVSLHLPAIFERMGTQRAFESLFACYEAANQELRDRILQSLLRMDTGLLQGDSQELERLISQELQLYWQYGEHGTAVSGDARYAELEGMIGEIRSGISRRIFQLLSLLYDAPTIQAVYINWSEGDARRQANAEEVIDQTLRGKLRLQMAKLMSAPRAIAPAPHSEVQREEKLSWLASQGDEWFRETVTFFMLQEKGQETAGQSEEQDTAELFNRLSDRLERVRLLRKVSLFQGLTSRHLFVIAQRLQKVSMDKGSIIIHEGEPGDSLMIVDKGRAGVYRNGEPISELSRGDCFGELAVLTQGPRTATIRAEESIGIWKLHASDFYDMMFDQSSIVLEMMKLLSRRLRAVLELADGRNGKAVEVQPSAAHSEAAPSLELDDTVRQLTDAAILRRVLVLQKMDLFAHLAPADFIWLAQHVEEVSYEQGEVICRTGEFGDTMYGIIEGVVRVHRGSDELAVLGEGDFFGEMSIIDSGPRSADCTVVSAAVLLRLHKEQVLTFCFQNIEVLRSMMRVLADRLKGVA</sequence>
<dbReference type="InterPro" id="IPR014710">
    <property type="entry name" value="RmlC-like_jellyroll"/>
</dbReference>
<evidence type="ECO:0000256" key="3">
    <source>
        <dbReference type="ARBA" id="ARBA00022692"/>
    </source>
</evidence>
<protein>
    <recommendedName>
        <fullName evidence="9">ADP,ATP carrier protein</fullName>
    </recommendedName>
</protein>
<dbReference type="Gene3D" id="1.20.1250.20">
    <property type="entry name" value="MFS general substrate transporter like domains"/>
    <property type="match status" value="1"/>
</dbReference>